<keyword evidence="5" id="KW-0326">Glycosidase</keyword>
<evidence type="ECO:0000256" key="2">
    <source>
        <dbReference type="ARBA" id="ARBA00005940"/>
    </source>
</evidence>
<organism evidence="11 12">
    <name type="scientific">Agromyces seonyuensis</name>
    <dbReference type="NCBI Taxonomy" id="2662446"/>
    <lineage>
        <taxon>Bacteria</taxon>
        <taxon>Bacillati</taxon>
        <taxon>Actinomycetota</taxon>
        <taxon>Actinomycetes</taxon>
        <taxon>Micrococcales</taxon>
        <taxon>Microbacteriaceae</taxon>
        <taxon>Agromyces</taxon>
    </lineage>
</organism>
<dbReference type="Gene3D" id="3.20.20.80">
    <property type="entry name" value="Glycosidases"/>
    <property type="match status" value="1"/>
</dbReference>
<evidence type="ECO:0000313" key="11">
    <source>
        <dbReference type="EMBL" id="MWB99167.1"/>
    </source>
</evidence>
<evidence type="ECO:0000313" key="12">
    <source>
        <dbReference type="Proteomes" id="UP000438182"/>
    </source>
</evidence>
<dbReference type="PANTHER" id="PTHR36447">
    <property type="entry name" value="BETA-GALACTOSIDASE GANA"/>
    <property type="match status" value="1"/>
</dbReference>
<evidence type="ECO:0000256" key="7">
    <source>
        <dbReference type="PIRSR" id="PIRSR001084-2"/>
    </source>
</evidence>
<comment type="catalytic activity">
    <reaction evidence="1">
        <text>Hydrolysis of terminal non-reducing beta-D-galactose residues in beta-D-galactosides.</text>
        <dbReference type="EC" id="3.2.1.23"/>
    </reaction>
</comment>
<evidence type="ECO:0000256" key="8">
    <source>
        <dbReference type="SAM" id="MobiDB-lite"/>
    </source>
</evidence>
<protein>
    <recommendedName>
        <fullName evidence="3">beta-galactosidase</fullName>
        <ecNumber evidence="3">3.2.1.23</ecNumber>
    </recommendedName>
</protein>
<feature type="binding site" evidence="7">
    <location>
        <position position="362"/>
    </location>
    <ligand>
        <name>substrate</name>
    </ligand>
</feature>
<dbReference type="InterPro" id="IPR029062">
    <property type="entry name" value="Class_I_gatase-like"/>
</dbReference>
<feature type="domain" description="Beta-galactosidase trimerisation" evidence="10">
    <location>
        <begin position="442"/>
        <end position="650"/>
    </location>
</feature>
<dbReference type="PIRSF" id="PIRSF001084">
    <property type="entry name" value="B-galactosidase"/>
    <property type="match status" value="1"/>
</dbReference>
<evidence type="ECO:0000256" key="3">
    <source>
        <dbReference type="ARBA" id="ARBA00012756"/>
    </source>
</evidence>
<keyword evidence="4" id="KW-0378">Hydrolase</keyword>
<dbReference type="GO" id="GO:0005975">
    <property type="term" value="P:carbohydrate metabolic process"/>
    <property type="evidence" value="ECO:0007669"/>
    <property type="project" value="InterPro"/>
</dbReference>
<evidence type="ECO:0000259" key="10">
    <source>
        <dbReference type="Pfam" id="PF08532"/>
    </source>
</evidence>
<feature type="active site" description="Nucleophile" evidence="6">
    <location>
        <position position="354"/>
    </location>
</feature>
<feature type="active site" description="Proton donor" evidence="6">
    <location>
        <position position="198"/>
    </location>
</feature>
<feature type="region of interest" description="Disordered" evidence="8">
    <location>
        <begin position="1"/>
        <end position="51"/>
    </location>
</feature>
<evidence type="ECO:0000256" key="4">
    <source>
        <dbReference type="ARBA" id="ARBA00022801"/>
    </source>
</evidence>
<dbReference type="InterPro" id="IPR013738">
    <property type="entry name" value="Beta_galactosidase_Trimer"/>
</dbReference>
<dbReference type="SUPFAM" id="SSF52317">
    <property type="entry name" value="Class I glutamine amidotransferase-like"/>
    <property type="match status" value="1"/>
</dbReference>
<dbReference type="AlphaFoldDB" id="A0A6I4P6D8"/>
<dbReference type="EC" id="3.2.1.23" evidence="3"/>
<comment type="caution">
    <text evidence="11">The sequence shown here is derived from an EMBL/GenBank/DDBJ whole genome shotgun (WGS) entry which is preliminary data.</text>
</comment>
<dbReference type="Gene3D" id="2.60.40.1180">
    <property type="entry name" value="Golgi alpha-mannosidase II"/>
    <property type="match status" value="1"/>
</dbReference>
<dbReference type="Proteomes" id="UP000438182">
    <property type="component" value="Unassembled WGS sequence"/>
</dbReference>
<evidence type="ECO:0000256" key="6">
    <source>
        <dbReference type="PIRSR" id="PIRSR001084-1"/>
    </source>
</evidence>
<dbReference type="CDD" id="cd03143">
    <property type="entry name" value="A4_beta-galactosidase_middle_domain"/>
    <property type="match status" value="1"/>
</dbReference>
<dbReference type="Gene3D" id="3.40.50.880">
    <property type="match status" value="1"/>
</dbReference>
<evidence type="ECO:0000256" key="5">
    <source>
        <dbReference type="ARBA" id="ARBA00023295"/>
    </source>
</evidence>
<dbReference type="InterPro" id="IPR003476">
    <property type="entry name" value="Glyco_hydro_42"/>
</dbReference>
<dbReference type="PANTHER" id="PTHR36447:SF1">
    <property type="entry name" value="BETA-GALACTOSIDASE GANA"/>
    <property type="match status" value="1"/>
</dbReference>
<evidence type="ECO:0000259" key="9">
    <source>
        <dbReference type="Pfam" id="PF02449"/>
    </source>
</evidence>
<comment type="similarity">
    <text evidence="2">Belongs to the glycosyl hydrolase 42 family.</text>
</comment>
<dbReference type="Pfam" id="PF02449">
    <property type="entry name" value="Glyco_hydro_42"/>
    <property type="match status" value="1"/>
</dbReference>
<dbReference type="EMBL" id="WSTA01000050">
    <property type="protein sequence ID" value="MWB99167.1"/>
    <property type="molecule type" value="Genomic_DNA"/>
</dbReference>
<dbReference type="InterPro" id="IPR017853">
    <property type="entry name" value="GH"/>
</dbReference>
<evidence type="ECO:0000256" key="1">
    <source>
        <dbReference type="ARBA" id="ARBA00001412"/>
    </source>
</evidence>
<dbReference type="Pfam" id="PF08532">
    <property type="entry name" value="Glyco_hydro_42M"/>
    <property type="match status" value="1"/>
</dbReference>
<sequence length="733" mass="79712">MSGDCTGRTWDRSHSDNGHNPAFPFQRGVLHTGTGHSRDPKEHPVPATPPLPSALGIAYGGDYNPEQWPREVWDEDVRLMREAGVNLVSVGIFSWALIETDEHVFDFAWLDELLDLLHANGIAVDLGTPTAAPPAWFWTKYPEARPLQRDGRLHGPGSRGMASHSSPAYREAIVRIASALADRYADHPAVVLWHVHNEYGVPVGEDFGPASIAAWREWLQERYGDLDGLNAAWGTAVWGQHYSAWEQIQAPIDTASVPNQSQSLDWARFTDHRIRECFILERDAIRARASQPITTNFMANQSWNTDLWAWAQEVDIVADDHYLVAADRDNHLGLAIAADLTRSVGGGKPWMLMEHSTGAVNWQERNVAKLPGELARNSMTHLARGADAVMFFQWRASRLGPEKFHSAMLPHAGTRSRVWREVVELGATLGSLAEVRGSEVVADVAVLWDWESMWAQELPWRPSIDLGFRQQVRDYYEQLWGDGITVDFALPGHDLSKYRLVVAPAQYLLSVADADNLTEYVARGGILVVGPFSAVVDEHDRVHEGGFAAPLETVLGLRVEEHLPLRLGDTSALAWEHDGAALELTADAWNEAIEAGTADVVAAYSSGPGVGGAAITRNVHGAGAAWYVSARLDGTGIRTVLRAALADAGLAPAGHPAGLEVVTRRGADADYVVAVNHADDEALLEVAGVELGSGTETDGALRIPGGTVAVVRTAQPAERGWSPILTTTARSGA</sequence>
<name>A0A6I4P6D8_9MICO</name>
<dbReference type="InterPro" id="IPR013780">
    <property type="entry name" value="Glyco_hydro_b"/>
</dbReference>
<feature type="binding site" evidence="7">
    <location>
        <position position="159"/>
    </location>
    <ligand>
        <name>substrate</name>
    </ligand>
</feature>
<dbReference type="GO" id="GO:0009341">
    <property type="term" value="C:beta-galactosidase complex"/>
    <property type="evidence" value="ECO:0007669"/>
    <property type="project" value="InterPro"/>
</dbReference>
<feature type="domain" description="Glycoside hydrolase family 42 N-terminal" evidence="9">
    <location>
        <begin position="62"/>
        <end position="430"/>
    </location>
</feature>
<dbReference type="InterPro" id="IPR013529">
    <property type="entry name" value="Glyco_hydro_42_N"/>
</dbReference>
<dbReference type="SUPFAM" id="SSF51445">
    <property type="entry name" value="(Trans)glycosidases"/>
    <property type="match status" value="1"/>
</dbReference>
<reference evidence="11 12" key="1">
    <citation type="submission" date="2019-12" db="EMBL/GenBank/DDBJ databases">
        <authorList>
            <person name="Kim Y.S."/>
        </authorList>
    </citation>
    <scope>NUCLEOTIDE SEQUENCE [LARGE SCALE GENOMIC DNA]</scope>
    <source>
        <strain evidence="11 12">MMS17-SY077</strain>
    </source>
</reference>
<proteinExistence type="inferred from homology"/>
<gene>
    <name evidence="11" type="ORF">GB864_11495</name>
</gene>
<dbReference type="GO" id="GO:0004565">
    <property type="term" value="F:beta-galactosidase activity"/>
    <property type="evidence" value="ECO:0007669"/>
    <property type="project" value="UniProtKB-EC"/>
</dbReference>
<keyword evidence="12" id="KW-1185">Reference proteome</keyword>
<feature type="binding site" evidence="7">
    <location>
        <position position="197"/>
    </location>
    <ligand>
        <name>substrate</name>
    </ligand>
</feature>
<accession>A0A6I4P6D8</accession>